<dbReference type="EMBL" id="CAESAK010000139">
    <property type="protein sequence ID" value="CAB4341639.1"/>
    <property type="molecule type" value="Genomic_DNA"/>
</dbReference>
<accession>A0A6J5ZL24</accession>
<organism evidence="1">
    <name type="scientific">freshwater metagenome</name>
    <dbReference type="NCBI Taxonomy" id="449393"/>
    <lineage>
        <taxon>unclassified sequences</taxon>
        <taxon>metagenomes</taxon>
        <taxon>ecological metagenomes</taxon>
    </lineage>
</organism>
<sequence>MAKTINISFKGEAAVFAYKPIDRTVLYGKRRRIAFDEAGNECAKASLLADGSLLIRSGMTAQGYFTPENIWVPQGELEALNLDGSTPELFPATVGETVEATEVTATQALQLRFETTYALEPESLADSIKTVLDGGGILQFPFNPRADYQVESAILVGNENGYFALIGQPVEYEFASLSSLVSVTEEAESENTDDLDFEMF</sequence>
<evidence type="ECO:0000313" key="1">
    <source>
        <dbReference type="EMBL" id="CAB4341639.1"/>
    </source>
</evidence>
<name>A0A6J5ZL24_9ZZZZ</name>
<gene>
    <name evidence="1" type="ORF">UFOPK3775_00961</name>
</gene>
<dbReference type="AlphaFoldDB" id="A0A6J5ZL24"/>
<protein>
    <submittedName>
        <fullName evidence="1">Unannotated protein</fullName>
    </submittedName>
</protein>
<reference evidence="1" key="1">
    <citation type="submission" date="2020-05" db="EMBL/GenBank/DDBJ databases">
        <authorList>
            <person name="Chiriac C."/>
            <person name="Salcher M."/>
            <person name="Ghai R."/>
            <person name="Kavagutti S V."/>
        </authorList>
    </citation>
    <scope>NUCLEOTIDE SEQUENCE</scope>
</reference>
<proteinExistence type="predicted"/>